<sequence length="153" mass="17741">MWVRELSTLDCTNILTRSHFGHLGCAKDGRPYVVPFYFCYADSRLYAFSMPGQKVDYMRANPCVCVLVEERGEGREWRSVLVNGRFEELKDDTPQHKAAREHAWTLLSKHVNWWEPGGLKPFERPVTDHSLHLFFRIGVEQISGREAKEDGMP</sequence>
<dbReference type="InterPro" id="IPR024747">
    <property type="entry name" value="Pyridox_Oxase-rel"/>
</dbReference>
<dbReference type="AlphaFoldDB" id="A0A8E1WKV0"/>
<reference evidence="1 2" key="1">
    <citation type="submission" date="2020-08" db="EMBL/GenBank/DDBJ databases">
        <title>Genomic Encyclopedia of Type Strains, Phase IV (KMG-IV): sequencing the most valuable type-strain genomes for metagenomic binning, comparative biology and taxonomic classification.</title>
        <authorList>
            <person name="Goeker M."/>
        </authorList>
    </citation>
    <scope>NUCLEOTIDE SEQUENCE [LARGE SCALE GENOMIC DNA]</scope>
    <source>
        <strain evidence="1 2">DSM 17454</strain>
    </source>
</reference>
<protein>
    <recommendedName>
        <fullName evidence="3">Flavin-nucleotide-binding protein</fullName>
    </recommendedName>
</protein>
<organism evidence="1 2">
    <name type="scientific">Aminobacter carboxidus</name>
    <dbReference type="NCBI Taxonomy" id="376165"/>
    <lineage>
        <taxon>Bacteria</taxon>
        <taxon>Pseudomonadati</taxon>
        <taxon>Pseudomonadota</taxon>
        <taxon>Alphaproteobacteria</taxon>
        <taxon>Hyphomicrobiales</taxon>
        <taxon>Phyllobacteriaceae</taxon>
        <taxon>Aminobacter</taxon>
    </lineage>
</organism>
<evidence type="ECO:0000313" key="1">
    <source>
        <dbReference type="EMBL" id="MBB6469799.1"/>
    </source>
</evidence>
<evidence type="ECO:0000313" key="2">
    <source>
        <dbReference type="Proteomes" id="UP000532373"/>
    </source>
</evidence>
<name>A0A8E1WKV0_9HYPH</name>
<dbReference type="InterPro" id="IPR012349">
    <property type="entry name" value="Split_barrel_FMN-bd"/>
</dbReference>
<proteinExistence type="predicted"/>
<accession>A0A8E1WKV0</accession>
<dbReference type="RefSeq" id="WP_184773469.1">
    <property type="nucleotide sequence ID" value="NZ_JACHGI010000019.1"/>
</dbReference>
<dbReference type="EMBL" id="JACHGI010000019">
    <property type="protein sequence ID" value="MBB6469799.1"/>
    <property type="molecule type" value="Genomic_DNA"/>
</dbReference>
<gene>
    <name evidence="1" type="ORF">HNQ96_005693</name>
</gene>
<comment type="caution">
    <text evidence="1">The sequence shown here is derived from an EMBL/GenBank/DDBJ whole genome shotgun (WGS) entry which is preliminary data.</text>
</comment>
<evidence type="ECO:0008006" key="3">
    <source>
        <dbReference type="Google" id="ProtNLM"/>
    </source>
</evidence>
<dbReference type="Gene3D" id="2.30.110.10">
    <property type="entry name" value="Electron Transport, Fmn-binding Protein, Chain A"/>
    <property type="match status" value="1"/>
</dbReference>
<dbReference type="Proteomes" id="UP000532373">
    <property type="component" value="Unassembled WGS sequence"/>
</dbReference>
<dbReference type="SUPFAM" id="SSF50475">
    <property type="entry name" value="FMN-binding split barrel"/>
    <property type="match status" value="1"/>
</dbReference>
<dbReference type="Pfam" id="PF12900">
    <property type="entry name" value="Pyridox_ox_2"/>
    <property type="match status" value="1"/>
</dbReference>